<dbReference type="EMBL" id="MRTP01000003">
    <property type="protein sequence ID" value="OMF54664.1"/>
    <property type="molecule type" value="Genomic_DNA"/>
</dbReference>
<dbReference type="GO" id="GO:0003677">
    <property type="term" value="F:DNA binding"/>
    <property type="evidence" value="ECO:0007669"/>
    <property type="project" value="UniProtKB-KW"/>
</dbReference>
<evidence type="ECO:0000313" key="2">
    <source>
        <dbReference type="Proteomes" id="UP000187172"/>
    </source>
</evidence>
<reference evidence="1 2" key="1">
    <citation type="submission" date="2016-11" db="EMBL/GenBank/DDBJ databases">
        <title>Paenibacillus species isolates.</title>
        <authorList>
            <person name="Beno S.M."/>
        </authorList>
    </citation>
    <scope>NUCLEOTIDE SEQUENCE [LARGE SCALE GENOMIC DNA]</scope>
    <source>
        <strain evidence="1 2">FSL R5-0378</strain>
    </source>
</reference>
<protein>
    <submittedName>
        <fullName evidence="1">DNA-binding protein</fullName>
    </submittedName>
</protein>
<dbReference type="STRING" id="297318.BK138_16015"/>
<proteinExistence type="predicted"/>
<accession>A0A1R1ES40</accession>
<gene>
    <name evidence="1" type="ORF">BK138_16015</name>
</gene>
<dbReference type="RefSeq" id="WP_076170565.1">
    <property type="nucleotide sequence ID" value="NZ_MRTP01000003.1"/>
</dbReference>
<organism evidence="1 2">
    <name type="scientific">Paenibacillus rhizosphaerae</name>
    <dbReference type="NCBI Taxonomy" id="297318"/>
    <lineage>
        <taxon>Bacteria</taxon>
        <taxon>Bacillati</taxon>
        <taxon>Bacillota</taxon>
        <taxon>Bacilli</taxon>
        <taxon>Bacillales</taxon>
        <taxon>Paenibacillaceae</taxon>
        <taxon>Paenibacillus</taxon>
    </lineage>
</organism>
<keyword evidence="1" id="KW-0238">DNA-binding</keyword>
<sequence>MNKTIHWEELPDVLTAQNISDILGISRRRVYELFQLSPDEGGIPNYEIGISKRADKADVLAWKESLKTKKIVSTKMK</sequence>
<name>A0A1R1ES40_9BACL</name>
<dbReference type="Proteomes" id="UP000187172">
    <property type="component" value="Unassembled WGS sequence"/>
</dbReference>
<keyword evidence="2" id="KW-1185">Reference proteome</keyword>
<dbReference type="AlphaFoldDB" id="A0A1R1ES40"/>
<evidence type="ECO:0000313" key="1">
    <source>
        <dbReference type="EMBL" id="OMF54664.1"/>
    </source>
</evidence>
<comment type="caution">
    <text evidence="1">The sequence shown here is derived from an EMBL/GenBank/DDBJ whole genome shotgun (WGS) entry which is preliminary data.</text>
</comment>